<gene>
    <name evidence="1" type="ORF">KR76_10645</name>
</gene>
<evidence type="ECO:0000313" key="2">
    <source>
        <dbReference type="Proteomes" id="UP000030300"/>
    </source>
</evidence>
<dbReference type="AlphaFoldDB" id="A0A0A1DNX9"/>
<evidence type="ECO:0000313" key="1">
    <source>
        <dbReference type="EMBL" id="AIY17090.1"/>
    </source>
</evidence>
<keyword evidence="2" id="KW-1185">Reference proteome</keyword>
<dbReference type="Proteomes" id="UP000030300">
    <property type="component" value="Chromosome"/>
</dbReference>
<dbReference type="KEGG" id="psim:KR76_10645"/>
<dbReference type="NCBIfam" id="TIGR00724">
    <property type="entry name" value="urea_amlyse_rel"/>
    <property type="match status" value="1"/>
</dbReference>
<dbReference type="SUPFAM" id="SSF50891">
    <property type="entry name" value="Cyclophilin-like"/>
    <property type="match status" value="1"/>
</dbReference>
<dbReference type="GO" id="GO:0004039">
    <property type="term" value="F:allophanate hydrolase activity"/>
    <property type="evidence" value="ECO:0007669"/>
    <property type="project" value="UniProtKB-EC"/>
</dbReference>
<sequence length="284" mass="28311">MSGALVVRAVGGPCLVQDAGRPGHAAIGVGASGAADRTSYGLANRLVGNGPGAAALEVVLGGLEVEATAATWVCVTGAPVPLTVAGRAEPTGAVLALRPGDRLRMGTPASGLRSYLAVRGGIAVAPVLGSRSRDTLAGIGPAPLAAGDRVPLGADGTGELLVDAVPPTSYDGPVVLRVVRGPRADWVADADRLVTTTWQVGAASDRVGLRLDGAALTPAPDRGELPSEGALRGAIQVPPGGGPVVFGPDHPVTGGYPVVGVVVDADTDRLAQLRPGDPVRFRWA</sequence>
<proteinExistence type="predicted"/>
<dbReference type="HOGENOM" id="CLU_028967_0_3_11"/>
<dbReference type="STRING" id="2045.KR76_10645"/>
<dbReference type="Gene3D" id="2.40.100.10">
    <property type="entry name" value="Cyclophilin-like"/>
    <property type="match status" value="1"/>
</dbReference>
<dbReference type="OrthoDB" id="9768696at2"/>
<accession>A0A0A1DNX9</accession>
<dbReference type="InterPro" id="IPR003778">
    <property type="entry name" value="CT_A_B"/>
</dbReference>
<dbReference type="SMART" id="SM00797">
    <property type="entry name" value="AHS2"/>
    <property type="match status" value="1"/>
</dbReference>
<dbReference type="EC" id="3.5.1.54" evidence="1"/>
<dbReference type="PANTHER" id="PTHR43309">
    <property type="entry name" value="5-OXOPROLINASE SUBUNIT C"/>
    <property type="match status" value="1"/>
</dbReference>
<reference evidence="1 2" key="1">
    <citation type="journal article" date="2015" name="Genome Announc.">
        <title>Complete Genome Sequence of Steroid-Transforming Nocardioides simplex VKM Ac-2033D.</title>
        <authorList>
            <person name="Shtratnikova V.Y."/>
            <person name="Schelkunov M.I."/>
            <person name="Pekov Y.A."/>
            <person name="Fokina V.V."/>
            <person name="Logacheva M.D."/>
            <person name="Sokolov S.L."/>
            <person name="Bragin E.Y."/>
            <person name="Ashapkin V.V."/>
            <person name="Donova M.V."/>
        </authorList>
    </citation>
    <scope>NUCLEOTIDE SEQUENCE [LARGE SCALE GENOMIC DNA]</scope>
    <source>
        <strain evidence="1 2">VKM Ac-2033D</strain>
    </source>
</reference>
<dbReference type="EMBL" id="CP009896">
    <property type="protein sequence ID" value="AIY17090.1"/>
    <property type="molecule type" value="Genomic_DNA"/>
</dbReference>
<dbReference type="Pfam" id="PF02626">
    <property type="entry name" value="CT_A_B"/>
    <property type="match status" value="1"/>
</dbReference>
<dbReference type="RefSeq" id="WP_038678156.1">
    <property type="nucleotide sequence ID" value="NZ_BJMC01000008.1"/>
</dbReference>
<name>A0A0A1DNX9_NOCSI</name>
<dbReference type="InterPro" id="IPR029000">
    <property type="entry name" value="Cyclophilin-like_dom_sf"/>
</dbReference>
<organism evidence="1 2">
    <name type="scientific">Nocardioides simplex</name>
    <name type="common">Arthrobacter simplex</name>
    <dbReference type="NCBI Taxonomy" id="2045"/>
    <lineage>
        <taxon>Bacteria</taxon>
        <taxon>Bacillati</taxon>
        <taxon>Actinomycetota</taxon>
        <taxon>Actinomycetes</taxon>
        <taxon>Propionibacteriales</taxon>
        <taxon>Nocardioidaceae</taxon>
        <taxon>Pimelobacter</taxon>
    </lineage>
</organism>
<dbReference type="GeneID" id="96609351"/>
<dbReference type="PANTHER" id="PTHR43309:SF3">
    <property type="entry name" value="5-OXOPROLINASE SUBUNIT C"/>
    <property type="match status" value="1"/>
</dbReference>
<dbReference type="eggNOG" id="COG1984">
    <property type="taxonomic scope" value="Bacteria"/>
</dbReference>
<keyword evidence="1" id="KW-0378">Hydrolase</keyword>
<dbReference type="InterPro" id="IPR052708">
    <property type="entry name" value="PxpC"/>
</dbReference>
<protein>
    <submittedName>
        <fullName evidence="1">Allophanate hydrolase 2 subunit 2</fullName>
        <ecNumber evidence="1">3.5.1.54</ecNumber>
    </submittedName>
</protein>